<dbReference type="AlphaFoldDB" id="S2WIK1"/>
<reference evidence="2 3" key="1">
    <citation type="submission" date="2013-04" db="EMBL/GenBank/DDBJ databases">
        <title>The Genome Sequence of Propionimicrobium lymphophilum ACS-093-V-SCH5.</title>
        <authorList>
            <consortium name="The Broad Institute Genomics Platform"/>
            <person name="Earl A."/>
            <person name="Ward D."/>
            <person name="Feldgarden M."/>
            <person name="Gevers D."/>
            <person name="Saerens B."/>
            <person name="Vaneechoutte M."/>
            <person name="Walker B."/>
            <person name="Young S."/>
            <person name="Zeng Q."/>
            <person name="Gargeya S."/>
            <person name="Fitzgerald M."/>
            <person name="Haas B."/>
            <person name="Abouelleil A."/>
            <person name="Allen A.W."/>
            <person name="Alvarado L."/>
            <person name="Arachchi H.M."/>
            <person name="Berlin A.M."/>
            <person name="Chapman S.B."/>
            <person name="Gainer-Dewar J."/>
            <person name="Goldberg J."/>
            <person name="Griggs A."/>
            <person name="Gujja S."/>
            <person name="Hansen M."/>
            <person name="Howarth C."/>
            <person name="Imamovic A."/>
            <person name="Ireland A."/>
            <person name="Larimer J."/>
            <person name="McCowan C."/>
            <person name="Murphy C."/>
            <person name="Pearson M."/>
            <person name="Poon T.W."/>
            <person name="Priest M."/>
            <person name="Roberts A."/>
            <person name="Saif S."/>
            <person name="Shea T."/>
            <person name="Sisk P."/>
            <person name="Sykes S."/>
            <person name="Wortman J."/>
            <person name="Nusbaum C."/>
            <person name="Birren B."/>
        </authorList>
    </citation>
    <scope>NUCLEOTIDE SEQUENCE [LARGE SCALE GENOMIC DNA]</scope>
    <source>
        <strain evidence="2 3">ACS-093-V-SCH5</strain>
    </source>
</reference>
<evidence type="ECO:0000313" key="2">
    <source>
        <dbReference type="EMBL" id="EPD32467.1"/>
    </source>
</evidence>
<comment type="caution">
    <text evidence="2">The sequence shown here is derived from an EMBL/GenBank/DDBJ whole genome shotgun (WGS) entry which is preliminary data.</text>
</comment>
<dbReference type="InterPro" id="IPR029058">
    <property type="entry name" value="AB_hydrolase_fold"/>
</dbReference>
<accession>S2WIK1</accession>
<dbReference type="HOGENOM" id="CLU_051796_0_0_11"/>
<keyword evidence="3" id="KW-1185">Reference proteome</keyword>
<proteinExistence type="predicted"/>
<dbReference type="Proteomes" id="UP000014417">
    <property type="component" value="Unassembled WGS sequence"/>
</dbReference>
<dbReference type="EMBL" id="AGZR01000009">
    <property type="protein sequence ID" value="EPD32467.1"/>
    <property type="molecule type" value="Genomic_DNA"/>
</dbReference>
<dbReference type="Gene3D" id="3.40.50.1820">
    <property type="entry name" value="alpha/beta hydrolase"/>
    <property type="match status" value="1"/>
</dbReference>
<dbReference type="RefSeq" id="WP_016456842.1">
    <property type="nucleotide sequence ID" value="NZ_KE150269.1"/>
</dbReference>
<sequence length="316" mass="35609">MWVPDDFLEGFEKLSWPIEGAQFADGEPTDNPLTATLVRRNAPSQDRAVLYIHGWDDYFFQSHMADFWAEQGFDFYAIDLRRYGRNLTPGLFAGYITDLHDYFTEIDDAYVRIQDEGHSKITLMGHSTGGLIASLWASEAPHLLNGLILNSPWLDMAGTDMLWSALSPLVSSVAFLQPTTSLQITDYGIYRRTLQETGDWGIDPNYKSNEAFVVRFGWGKAILAGHKAVSEGLNIDTPVLSMMSTKSMSQTKEWDPEFLHADTVLDVDNLARASINLGQLVTICRIQDGIHDLVLSTLPVREKVFSHMKHWAKAYL</sequence>
<feature type="domain" description="Serine aminopeptidase S33" evidence="1">
    <location>
        <begin position="45"/>
        <end position="160"/>
    </location>
</feature>
<protein>
    <recommendedName>
        <fullName evidence="1">Serine aminopeptidase S33 domain-containing protein</fullName>
    </recommendedName>
</protein>
<name>S2WIK1_9ACTN</name>
<dbReference type="InterPro" id="IPR022742">
    <property type="entry name" value="Hydrolase_4"/>
</dbReference>
<evidence type="ECO:0000259" key="1">
    <source>
        <dbReference type="Pfam" id="PF12146"/>
    </source>
</evidence>
<dbReference type="InterPro" id="IPR051044">
    <property type="entry name" value="MAG_DAG_Lipase"/>
</dbReference>
<gene>
    <name evidence="2" type="ORF">HMPREF9306_02039</name>
</gene>
<dbReference type="SUPFAM" id="SSF53474">
    <property type="entry name" value="alpha/beta-Hydrolases"/>
    <property type="match status" value="1"/>
</dbReference>
<dbReference type="OrthoDB" id="9801217at2"/>
<evidence type="ECO:0000313" key="3">
    <source>
        <dbReference type="Proteomes" id="UP000014417"/>
    </source>
</evidence>
<organism evidence="2 3">
    <name type="scientific">Propionimicrobium lymphophilum ACS-093-V-SCH5</name>
    <dbReference type="NCBI Taxonomy" id="883161"/>
    <lineage>
        <taxon>Bacteria</taxon>
        <taxon>Bacillati</taxon>
        <taxon>Actinomycetota</taxon>
        <taxon>Actinomycetes</taxon>
        <taxon>Propionibacteriales</taxon>
        <taxon>Propionibacteriaceae</taxon>
        <taxon>Propionimicrobium</taxon>
    </lineage>
</organism>
<dbReference type="PANTHER" id="PTHR11614">
    <property type="entry name" value="PHOSPHOLIPASE-RELATED"/>
    <property type="match status" value="1"/>
</dbReference>
<dbReference type="PATRIC" id="fig|883161.3.peg.2029"/>
<dbReference type="Pfam" id="PF12146">
    <property type="entry name" value="Hydrolase_4"/>
    <property type="match status" value="1"/>
</dbReference>
<dbReference type="STRING" id="883161.HMPREF9306_02039"/>